<evidence type="ECO:0000256" key="28">
    <source>
        <dbReference type="ARBA" id="ARBA00048241"/>
    </source>
</evidence>
<dbReference type="SMART" id="SM00292">
    <property type="entry name" value="BRCT"/>
    <property type="match status" value="1"/>
</dbReference>
<evidence type="ECO:0000256" key="13">
    <source>
        <dbReference type="ARBA" id="ARBA00022723"/>
    </source>
</evidence>
<dbReference type="InterPro" id="IPR050800">
    <property type="entry name" value="ARTD/PARP"/>
</dbReference>
<evidence type="ECO:0000256" key="14">
    <source>
        <dbReference type="ARBA" id="ARBA00022737"/>
    </source>
</evidence>
<dbReference type="InterPro" id="IPR036616">
    <property type="entry name" value="Poly(ADP-ribose)pol_reg_dom_sf"/>
</dbReference>
<dbReference type="CDD" id="cd17747">
    <property type="entry name" value="BRCT_PARP1"/>
    <property type="match status" value="1"/>
</dbReference>
<keyword evidence="16" id="KW-0863">Zinc-finger</keyword>
<dbReference type="SUPFAM" id="SSF47587">
    <property type="entry name" value="Domain of poly(ADP-ribose) polymerase"/>
    <property type="match status" value="1"/>
</dbReference>
<dbReference type="Pfam" id="PF21728">
    <property type="entry name" value="PADR1_N"/>
    <property type="match status" value="1"/>
</dbReference>
<dbReference type="GO" id="GO:0016779">
    <property type="term" value="F:nucleotidyltransferase activity"/>
    <property type="evidence" value="ECO:0007669"/>
    <property type="project" value="UniProtKB-KW"/>
</dbReference>
<comment type="subcellular location">
    <subcellularLocation>
        <location evidence="1">Chromosome</location>
    </subcellularLocation>
    <subcellularLocation>
        <location evidence="2">Cytoplasm</location>
        <location evidence="2">Cytosol</location>
    </subcellularLocation>
    <subcellularLocation>
        <location evidence="3">Nucleus</location>
        <location evidence="3">Nucleolus</location>
    </subcellularLocation>
</comment>
<dbReference type="PROSITE" id="PS50172">
    <property type="entry name" value="BRCT"/>
    <property type="match status" value="1"/>
</dbReference>
<keyword evidence="22" id="KW-0804">Transcription</keyword>
<evidence type="ECO:0000256" key="20">
    <source>
        <dbReference type="ARBA" id="ARBA00023027"/>
    </source>
</evidence>
<evidence type="ECO:0000256" key="5">
    <source>
        <dbReference type="ARBA" id="ARBA00022454"/>
    </source>
</evidence>
<dbReference type="InterPro" id="IPR001357">
    <property type="entry name" value="BRCT_dom"/>
</dbReference>
<evidence type="ECO:0000256" key="30">
    <source>
        <dbReference type="ARBA" id="ARBA00048575"/>
    </source>
</evidence>
<evidence type="ECO:0000259" key="37">
    <source>
        <dbReference type="PROSITE" id="PS51060"/>
    </source>
</evidence>
<evidence type="ECO:0000256" key="15">
    <source>
        <dbReference type="ARBA" id="ARBA00022765"/>
    </source>
</evidence>
<comment type="catalytic activity">
    <reaction evidence="28">
        <text>L-histidyl-[protein] + NAD(+) = N(tele)-(ADP-D-ribosyl)-L-histidyl-[protein] + nicotinamide + H(+)</text>
        <dbReference type="Rhea" id="RHEA:72071"/>
        <dbReference type="Rhea" id="RHEA-COMP:9745"/>
        <dbReference type="Rhea" id="RHEA-COMP:18085"/>
        <dbReference type="ChEBI" id="CHEBI:15378"/>
        <dbReference type="ChEBI" id="CHEBI:17154"/>
        <dbReference type="ChEBI" id="CHEBI:29979"/>
        <dbReference type="ChEBI" id="CHEBI:57540"/>
        <dbReference type="ChEBI" id="CHEBI:191398"/>
    </reaction>
    <physiologicalReaction direction="left-to-right" evidence="28">
        <dbReference type="Rhea" id="RHEA:72072"/>
    </physiologicalReaction>
</comment>
<feature type="region of interest" description="Disordered" evidence="33">
    <location>
        <begin position="72"/>
        <end position="96"/>
    </location>
</feature>
<dbReference type="SUPFAM" id="SSF52113">
    <property type="entry name" value="BRCT domain"/>
    <property type="match status" value="1"/>
</dbReference>
<dbReference type="InterPro" id="IPR038650">
    <property type="entry name" value="PADR1_C_dom_sf"/>
</dbReference>
<feature type="domain" description="WGR" evidence="38">
    <location>
        <begin position="506"/>
        <end position="604"/>
    </location>
</feature>
<dbReference type="SUPFAM" id="SSF56399">
    <property type="entry name" value="ADP-ribosylation"/>
    <property type="match status" value="1"/>
</dbReference>
<dbReference type="InterPro" id="IPR001510">
    <property type="entry name" value="Znf_PARP"/>
</dbReference>
<dbReference type="Pfam" id="PF08063">
    <property type="entry name" value="Zn_ribbon_PADR1"/>
    <property type="match status" value="1"/>
</dbReference>
<accession>A0ABD1FF44</accession>
<dbReference type="InterPro" id="IPR008893">
    <property type="entry name" value="WGR_domain"/>
</dbReference>
<dbReference type="PROSITE" id="PS50064">
    <property type="entry name" value="ZF_PARP_2"/>
    <property type="match status" value="2"/>
</dbReference>
<dbReference type="PROSITE" id="PS51060">
    <property type="entry name" value="PARP_ALPHA_HD"/>
    <property type="match status" value="1"/>
</dbReference>
<keyword evidence="17 32" id="KW-0862">Zinc</keyword>
<evidence type="ECO:0000256" key="16">
    <source>
        <dbReference type="ARBA" id="ARBA00022771"/>
    </source>
</evidence>
<dbReference type="InterPro" id="IPR036930">
    <property type="entry name" value="WGR_dom_sf"/>
</dbReference>
<feature type="domain" description="PARP-type" evidence="34">
    <location>
        <begin position="101"/>
        <end position="190"/>
    </location>
</feature>
<keyword evidence="19" id="KW-0805">Transcription regulation</keyword>
<comment type="catalytic activity">
    <reaction evidence="30">
        <text>L-seryl-[protein] + NAD(+) = O-(ADP-D-ribosyl)-L-seryl-[protein] + nicotinamide + H(+)</text>
        <dbReference type="Rhea" id="RHEA:58232"/>
        <dbReference type="Rhea" id="RHEA-COMP:9863"/>
        <dbReference type="Rhea" id="RHEA-COMP:15091"/>
        <dbReference type="ChEBI" id="CHEBI:15378"/>
        <dbReference type="ChEBI" id="CHEBI:17154"/>
        <dbReference type="ChEBI" id="CHEBI:29999"/>
        <dbReference type="ChEBI" id="CHEBI:57540"/>
        <dbReference type="ChEBI" id="CHEBI:142556"/>
    </reaction>
    <physiologicalReaction direction="left-to-right" evidence="30">
        <dbReference type="Rhea" id="RHEA:58233"/>
    </physiologicalReaction>
</comment>
<comment type="caution">
    <text evidence="39">The sequence shown here is derived from an EMBL/GenBank/DDBJ whole genome shotgun (WGS) entry which is preliminary data.</text>
</comment>
<gene>
    <name evidence="39" type="ORF">ABEB36_001606</name>
</gene>
<keyword evidence="15" id="KW-0013">ADP-ribosylation</keyword>
<dbReference type="InterPro" id="IPR004102">
    <property type="entry name" value="Poly(ADP-ribose)pol_reg_dom"/>
</dbReference>
<evidence type="ECO:0000256" key="1">
    <source>
        <dbReference type="ARBA" id="ARBA00004286"/>
    </source>
</evidence>
<evidence type="ECO:0000256" key="9">
    <source>
        <dbReference type="ARBA" id="ARBA00022588"/>
    </source>
</evidence>
<dbReference type="SUPFAM" id="SSF57716">
    <property type="entry name" value="Glucocorticoid receptor-like (DNA-binding domain)"/>
    <property type="match status" value="2"/>
</dbReference>
<sequence>MDLPYRAEYSKSNRSKFQSPFFDGKQPNWFHFDCFFVKQRVRTTDDIEHYESLRIGDQDRIKSHICSTSAVLPDENGKAKGKKRPADKAAEKSKKQALRDFQIEKAKSSRSTCRGCEQKILKDEVRVSKKEFESETSKQIGGVPQWHHLSCFAELRAQLGFFESASKIPGFENLNKSEKEEALEAIPAIKQESIPDVKKLKLEEDPQDKIYRKQNKIMFGYRDDLKQLSKPDLTLLLQENEQEIPAGVERMLDRISDIITFGALKRCEECMNGQLVFNKVGYICTGHLNEWTKCSAIIKTPERKKFKVPKELKEKYPFLKKYKFVAGERVVKDINPSVPVKKVVQDEVDGQPKVIRALPALYDMEFVILGQPERGKDVLKKQIEALGGKVVTKISKKNMAVIASKEMVEKKGSRLKDAESEQIQVVSEDFVDEAKENSGKIPELILNKSICDWGSDPKTRMPAPRSSSSKADMKSKSRFTSTVPSKIKLTIKGGSTVDPESGLEDIAHVYRSGKNDRWTSVLGLTDVHKNKNSYYKLQLLESDKGCRYWVYRGWGRIGTTIGGNKTEEFDTLFDAKSHFEELYEERTANSWHDRHNFKKVPGKMYPIDIDYSSEETENLDIVDADSKLPVQVQDLIKLIFDVRQMKKLMLEFELDTEKMPLGKLSKAQIQKAYAVLSELQAIVETGCNESKLVEATNRFYTLIPHSFGIDQVPILRDTDIIKQKLEMIDSLMEMQVAYNLMKSGTEHTVDSYYKQLNTEIDILDKNGEEFSIIHEYVKNTHATTHDNYDLDVQEVFVVKRHGEDKRYKPFRKLPNRKLLWHGSRITNFVGILSQGLRIAPPEAPVTGYMFGKGVYFADMVSKSANYCCASPQNSTGLLLLCEVALGNMLKKMHAENVTKLPKGHHSVKGVGKTHPDPSFVKKIKDVEVPVGKGVSVPEHQESSLLYNEYIVYDVAQVQIKYLIKVDFKYKY</sequence>
<evidence type="ECO:0000256" key="2">
    <source>
        <dbReference type="ARBA" id="ARBA00004514"/>
    </source>
</evidence>
<dbReference type="InterPro" id="IPR012982">
    <property type="entry name" value="PARP1-like_PADR1_Zn_ribbon"/>
</dbReference>
<dbReference type="AlphaFoldDB" id="A0ABD1FF44"/>
<evidence type="ECO:0000256" key="10">
    <source>
        <dbReference type="ARBA" id="ARBA00022676"/>
    </source>
</evidence>
<dbReference type="InterPro" id="IPR036420">
    <property type="entry name" value="BRCT_dom_sf"/>
</dbReference>
<feature type="compositionally biased region" description="Basic and acidic residues" evidence="33">
    <location>
        <begin position="84"/>
        <end position="96"/>
    </location>
</feature>
<comment type="catalytic activity">
    <reaction evidence="24">
        <text>L-glutamyl-[protein] + NAD(+) = 5-O-(ADP-D-ribosyl)-L-glutamyl-[protein] + nicotinamide</text>
        <dbReference type="Rhea" id="RHEA:58224"/>
        <dbReference type="Rhea" id="RHEA-COMP:10208"/>
        <dbReference type="Rhea" id="RHEA-COMP:15089"/>
        <dbReference type="ChEBI" id="CHEBI:17154"/>
        <dbReference type="ChEBI" id="CHEBI:29973"/>
        <dbReference type="ChEBI" id="CHEBI:57540"/>
        <dbReference type="ChEBI" id="CHEBI:142540"/>
    </reaction>
    <physiologicalReaction direction="left-to-right" evidence="24">
        <dbReference type="Rhea" id="RHEA:58225"/>
    </physiologicalReaction>
</comment>
<keyword evidence="5" id="KW-0158">Chromosome</keyword>
<evidence type="ECO:0000256" key="31">
    <source>
        <dbReference type="ARBA" id="ARBA00071874"/>
    </source>
</evidence>
<feature type="region of interest" description="Disordered" evidence="33">
    <location>
        <begin position="456"/>
        <end position="477"/>
    </location>
</feature>
<dbReference type="Gene3D" id="1.10.20.130">
    <property type="match status" value="1"/>
</dbReference>
<feature type="domain" description="BRCT" evidence="35">
    <location>
        <begin position="356"/>
        <end position="433"/>
    </location>
</feature>
<evidence type="ECO:0000259" key="36">
    <source>
        <dbReference type="PROSITE" id="PS51059"/>
    </source>
</evidence>
<dbReference type="EMBL" id="JBDJPC010000001">
    <property type="protein sequence ID" value="KAL1517903.1"/>
    <property type="molecule type" value="Genomic_DNA"/>
</dbReference>
<dbReference type="InterPro" id="IPR049296">
    <property type="entry name" value="PARP1-like_PADR1_N"/>
</dbReference>
<dbReference type="PROSITE" id="PS51977">
    <property type="entry name" value="WGR"/>
    <property type="match status" value="1"/>
</dbReference>
<evidence type="ECO:0000259" key="35">
    <source>
        <dbReference type="PROSITE" id="PS50172"/>
    </source>
</evidence>
<evidence type="ECO:0000256" key="18">
    <source>
        <dbReference type="ARBA" id="ARBA00022859"/>
    </source>
</evidence>
<dbReference type="SUPFAM" id="SSF142921">
    <property type="entry name" value="WGR domain-like"/>
    <property type="match status" value="1"/>
</dbReference>
<keyword evidence="12" id="KW-0548">Nucleotidyltransferase</keyword>
<keyword evidence="7" id="KW-1017">Isopeptide bond</keyword>
<dbReference type="Gene3D" id="1.20.142.10">
    <property type="entry name" value="Poly(ADP-ribose) polymerase, regulatory domain"/>
    <property type="match status" value="1"/>
</dbReference>
<feature type="domain" description="PARP alpha-helical" evidence="37">
    <location>
        <begin position="625"/>
        <end position="742"/>
    </location>
</feature>
<keyword evidence="18" id="KW-0391">Immunity</keyword>
<dbReference type="PROSITE" id="PS51059">
    <property type="entry name" value="PARP_CATALYTIC"/>
    <property type="match status" value="1"/>
</dbReference>
<evidence type="ECO:0000313" key="40">
    <source>
        <dbReference type="Proteomes" id="UP001566132"/>
    </source>
</evidence>
<evidence type="ECO:0000259" key="38">
    <source>
        <dbReference type="PROSITE" id="PS51977"/>
    </source>
</evidence>
<evidence type="ECO:0000256" key="25">
    <source>
        <dbReference type="ARBA" id="ARBA00024164"/>
    </source>
</evidence>
<evidence type="ECO:0000256" key="3">
    <source>
        <dbReference type="ARBA" id="ARBA00004604"/>
    </source>
</evidence>
<dbReference type="Pfam" id="PF00533">
    <property type="entry name" value="BRCT"/>
    <property type="match status" value="1"/>
</dbReference>
<dbReference type="CDD" id="cd01437">
    <property type="entry name" value="parp_like"/>
    <property type="match status" value="1"/>
</dbReference>
<dbReference type="InterPro" id="IPR036957">
    <property type="entry name" value="Znf_PARP_sf"/>
</dbReference>
<feature type="domain" description="PARP-type" evidence="34">
    <location>
        <begin position="16"/>
        <end position="69"/>
    </location>
</feature>
<keyword evidence="14" id="KW-0677">Repeat</keyword>
<keyword evidence="11 32" id="KW-0808">Transferase</keyword>
<dbReference type="GO" id="GO:0003677">
    <property type="term" value="F:DNA binding"/>
    <property type="evidence" value="ECO:0007669"/>
    <property type="project" value="UniProtKB-UniRule"/>
</dbReference>
<dbReference type="GO" id="GO:0005730">
    <property type="term" value="C:nucleolus"/>
    <property type="evidence" value="ECO:0007669"/>
    <property type="project" value="UniProtKB-SubCell"/>
</dbReference>
<evidence type="ECO:0000256" key="19">
    <source>
        <dbReference type="ARBA" id="ARBA00023015"/>
    </source>
</evidence>
<reference evidence="39 40" key="1">
    <citation type="submission" date="2024-05" db="EMBL/GenBank/DDBJ databases">
        <title>Genetic variation in Jamaican populations of the coffee berry borer (Hypothenemus hampei).</title>
        <authorList>
            <person name="Errbii M."/>
            <person name="Myrie A."/>
        </authorList>
    </citation>
    <scope>NUCLEOTIDE SEQUENCE [LARGE SCALE GENOMIC DNA]</scope>
    <source>
        <strain evidence="39">JA-Hopewell-2020-01-JO</strain>
        <tissue evidence="39">Whole body</tissue>
    </source>
</reference>
<dbReference type="PIRSF" id="PIRSF000489">
    <property type="entry name" value="NAD_ADPRT"/>
    <property type="match status" value="1"/>
</dbReference>
<comment type="catalytic activity">
    <reaction evidence="27 32">
        <text>NAD(+) + (ADP-D-ribosyl)n-acceptor = nicotinamide + (ADP-D-ribosyl)n+1-acceptor + H(+).</text>
        <dbReference type="EC" id="2.4.2.30"/>
    </reaction>
</comment>
<dbReference type="FunFam" id="3.90.228.10:FF:000002">
    <property type="entry name" value="Poly [ADP-ribose] polymerase"/>
    <property type="match status" value="1"/>
</dbReference>
<keyword evidence="20 32" id="KW-0520">NAD</keyword>
<dbReference type="GO" id="GO:0005694">
    <property type="term" value="C:chromosome"/>
    <property type="evidence" value="ECO:0007669"/>
    <property type="project" value="UniProtKB-SubCell"/>
</dbReference>
<organism evidence="39 40">
    <name type="scientific">Hypothenemus hampei</name>
    <name type="common">Coffee berry borer</name>
    <dbReference type="NCBI Taxonomy" id="57062"/>
    <lineage>
        <taxon>Eukaryota</taxon>
        <taxon>Metazoa</taxon>
        <taxon>Ecdysozoa</taxon>
        <taxon>Arthropoda</taxon>
        <taxon>Hexapoda</taxon>
        <taxon>Insecta</taxon>
        <taxon>Pterygota</taxon>
        <taxon>Neoptera</taxon>
        <taxon>Endopterygota</taxon>
        <taxon>Coleoptera</taxon>
        <taxon>Polyphaga</taxon>
        <taxon>Cucujiformia</taxon>
        <taxon>Curculionidae</taxon>
        <taxon>Scolytinae</taxon>
        <taxon>Hypothenemus</taxon>
    </lineage>
</organism>
<keyword evidence="23 32" id="KW-0539">Nucleus</keyword>
<keyword evidence="13 32" id="KW-0479">Metal-binding</keyword>
<dbReference type="SMART" id="SM00773">
    <property type="entry name" value="WGR"/>
    <property type="match status" value="1"/>
</dbReference>
<evidence type="ECO:0000256" key="11">
    <source>
        <dbReference type="ARBA" id="ARBA00022679"/>
    </source>
</evidence>
<keyword evidence="8" id="KW-0021">Allosteric enzyme</keyword>
<evidence type="ECO:0000256" key="6">
    <source>
        <dbReference type="ARBA" id="ARBA00022490"/>
    </source>
</evidence>
<dbReference type="Proteomes" id="UP001566132">
    <property type="component" value="Unassembled WGS sequence"/>
</dbReference>
<dbReference type="CDD" id="cd08001">
    <property type="entry name" value="WGR_PARP1_like"/>
    <property type="match status" value="1"/>
</dbReference>
<keyword evidence="6" id="KW-0963">Cytoplasm</keyword>
<evidence type="ECO:0000256" key="12">
    <source>
        <dbReference type="ARBA" id="ARBA00022695"/>
    </source>
</evidence>
<dbReference type="SMART" id="SM01336">
    <property type="entry name" value="zf-PARP"/>
    <property type="match status" value="2"/>
</dbReference>
<dbReference type="Gene3D" id="3.30.1740.10">
    <property type="entry name" value="Zinc finger, PARP-type"/>
    <property type="match status" value="2"/>
</dbReference>
<evidence type="ECO:0000256" key="8">
    <source>
        <dbReference type="ARBA" id="ARBA00022533"/>
    </source>
</evidence>
<dbReference type="FunFam" id="1.20.142.10:FF:000001">
    <property type="entry name" value="Poly [ADP-ribose] polymerase"/>
    <property type="match status" value="1"/>
</dbReference>
<evidence type="ECO:0000256" key="4">
    <source>
        <dbReference type="ARBA" id="ARBA00012020"/>
    </source>
</evidence>
<dbReference type="GO" id="GO:0005829">
    <property type="term" value="C:cytosol"/>
    <property type="evidence" value="ECO:0007669"/>
    <property type="project" value="UniProtKB-SubCell"/>
</dbReference>
<dbReference type="GO" id="GO:0051287">
    <property type="term" value="F:NAD binding"/>
    <property type="evidence" value="ECO:0007669"/>
    <property type="project" value="UniProtKB-UniRule"/>
</dbReference>
<dbReference type="InterPro" id="IPR008288">
    <property type="entry name" value="PARP"/>
</dbReference>
<dbReference type="GO" id="GO:0003950">
    <property type="term" value="F:NAD+ poly-ADP-ribosyltransferase activity"/>
    <property type="evidence" value="ECO:0007669"/>
    <property type="project" value="UniProtKB-UniRule"/>
</dbReference>
<dbReference type="Pfam" id="PF00644">
    <property type="entry name" value="PARP"/>
    <property type="match status" value="1"/>
</dbReference>
<evidence type="ECO:0000256" key="23">
    <source>
        <dbReference type="ARBA" id="ARBA00023242"/>
    </source>
</evidence>
<evidence type="ECO:0000256" key="32">
    <source>
        <dbReference type="PIRNR" id="PIRNR000489"/>
    </source>
</evidence>
<dbReference type="Gene3D" id="3.40.50.10190">
    <property type="entry name" value="BRCT domain"/>
    <property type="match status" value="1"/>
</dbReference>
<evidence type="ECO:0000256" key="29">
    <source>
        <dbReference type="ARBA" id="ARBA00048339"/>
    </source>
</evidence>
<name>A0ABD1FF44_HYPHA</name>
<dbReference type="FunFam" id="3.40.50.10190:FF:000051">
    <property type="entry name" value="Poly [ADP-ribose] polymerase"/>
    <property type="match status" value="1"/>
</dbReference>
<evidence type="ECO:0000259" key="34">
    <source>
        <dbReference type="PROSITE" id="PS50064"/>
    </source>
</evidence>
<evidence type="ECO:0000256" key="22">
    <source>
        <dbReference type="ARBA" id="ARBA00023163"/>
    </source>
</evidence>
<dbReference type="GO" id="GO:0006974">
    <property type="term" value="P:DNA damage response"/>
    <property type="evidence" value="ECO:0007669"/>
    <property type="project" value="UniProtKB-ARBA"/>
</dbReference>
<evidence type="ECO:0000256" key="21">
    <source>
        <dbReference type="ARBA" id="ARBA00023125"/>
    </source>
</evidence>
<dbReference type="GO" id="GO:0008270">
    <property type="term" value="F:zinc ion binding"/>
    <property type="evidence" value="ECO:0007669"/>
    <property type="project" value="UniProtKB-KW"/>
</dbReference>
<proteinExistence type="inferred from homology"/>
<evidence type="ECO:0000256" key="7">
    <source>
        <dbReference type="ARBA" id="ARBA00022499"/>
    </source>
</evidence>
<keyword evidence="21 32" id="KW-0238">DNA-binding</keyword>
<evidence type="ECO:0000256" key="26">
    <source>
        <dbReference type="ARBA" id="ARBA00024347"/>
    </source>
</evidence>
<keyword evidence="40" id="KW-1185">Reference proteome</keyword>
<keyword evidence="10 32" id="KW-0328">Glycosyltransferase</keyword>
<dbReference type="Pfam" id="PF05406">
    <property type="entry name" value="WGR"/>
    <property type="match status" value="1"/>
</dbReference>
<dbReference type="SMART" id="SM01335">
    <property type="entry name" value="PADR1"/>
    <property type="match status" value="1"/>
</dbReference>
<evidence type="ECO:0000313" key="39">
    <source>
        <dbReference type="EMBL" id="KAL1517903.1"/>
    </source>
</evidence>
<dbReference type="Gene3D" id="2.20.25.630">
    <property type="match status" value="1"/>
</dbReference>
<dbReference type="Pfam" id="PF00645">
    <property type="entry name" value="zf-PARP"/>
    <property type="match status" value="1"/>
</dbReference>
<dbReference type="InterPro" id="IPR012317">
    <property type="entry name" value="Poly(ADP-ribose)pol_cat_dom"/>
</dbReference>
<dbReference type="PROSITE" id="PS52007">
    <property type="entry name" value="PADR1"/>
    <property type="match status" value="1"/>
</dbReference>
<dbReference type="Gene3D" id="3.90.228.10">
    <property type="match status" value="1"/>
</dbReference>
<comment type="catalytic activity">
    <reaction evidence="25">
        <text>L-aspartyl-[protein] + NAD(+) = 4-O-(ADP-D-ribosyl)-L-aspartyl-[protein] + nicotinamide</text>
        <dbReference type="Rhea" id="RHEA:54424"/>
        <dbReference type="Rhea" id="RHEA-COMP:9867"/>
        <dbReference type="Rhea" id="RHEA-COMP:13832"/>
        <dbReference type="ChEBI" id="CHEBI:17154"/>
        <dbReference type="ChEBI" id="CHEBI:29961"/>
        <dbReference type="ChEBI" id="CHEBI:57540"/>
        <dbReference type="ChEBI" id="CHEBI:138102"/>
    </reaction>
    <physiologicalReaction direction="left-to-right" evidence="25">
        <dbReference type="Rhea" id="RHEA:54425"/>
    </physiologicalReaction>
</comment>
<evidence type="ECO:0000256" key="27">
    <source>
        <dbReference type="ARBA" id="ARBA00033987"/>
    </source>
</evidence>
<dbReference type="GO" id="GO:0045087">
    <property type="term" value="P:innate immune response"/>
    <property type="evidence" value="ECO:0007669"/>
    <property type="project" value="UniProtKB-KW"/>
</dbReference>
<comment type="catalytic activity">
    <reaction evidence="29">
        <text>L-tyrosyl-[protein] + NAD(+) = O-(ADP-D-ribosyl)-L-tyrosyl-[protein] + nicotinamide + H(+)</text>
        <dbReference type="Rhea" id="RHEA:58236"/>
        <dbReference type="Rhea" id="RHEA-COMP:10136"/>
        <dbReference type="Rhea" id="RHEA-COMP:15092"/>
        <dbReference type="ChEBI" id="CHEBI:15378"/>
        <dbReference type="ChEBI" id="CHEBI:17154"/>
        <dbReference type="ChEBI" id="CHEBI:46858"/>
        <dbReference type="ChEBI" id="CHEBI:57540"/>
        <dbReference type="ChEBI" id="CHEBI:142557"/>
    </reaction>
    <physiologicalReaction direction="left-to-right" evidence="29">
        <dbReference type="Rhea" id="RHEA:58237"/>
    </physiologicalReaction>
</comment>
<dbReference type="PANTHER" id="PTHR10459:SF112">
    <property type="entry name" value="POLY [ADP-RIBOSE] POLYMERASE 1"/>
    <property type="match status" value="1"/>
</dbReference>
<evidence type="ECO:0000256" key="33">
    <source>
        <dbReference type="SAM" id="MobiDB-lite"/>
    </source>
</evidence>
<dbReference type="Pfam" id="PF02877">
    <property type="entry name" value="PARP_reg"/>
    <property type="match status" value="1"/>
</dbReference>
<evidence type="ECO:0000256" key="17">
    <source>
        <dbReference type="ARBA" id="ARBA00022833"/>
    </source>
</evidence>
<protein>
    <recommendedName>
        <fullName evidence="31 32">Poly [ADP-ribose] polymerase</fullName>
        <ecNumber evidence="4 32">2.4.2.30</ecNumber>
    </recommendedName>
</protein>
<comment type="similarity">
    <text evidence="26">Belongs to the ARTD/PARP family.</text>
</comment>
<evidence type="ECO:0000256" key="24">
    <source>
        <dbReference type="ARBA" id="ARBA00024159"/>
    </source>
</evidence>
<keyword evidence="9" id="KW-0399">Innate immunity</keyword>
<dbReference type="PANTHER" id="PTHR10459">
    <property type="entry name" value="DNA LIGASE"/>
    <property type="match status" value="1"/>
</dbReference>
<feature type="domain" description="PARP catalytic" evidence="36">
    <location>
        <begin position="747"/>
        <end position="971"/>
    </location>
</feature>
<dbReference type="EC" id="2.4.2.30" evidence="4 32"/>